<sequence length="66" mass="7401">IDGVGIDRDHCTIHNQNGIVTLTPRGEIWLNGKLVSTPFVLQHGSLVCFGRNSTFRYCDPQFVQKT</sequence>
<dbReference type="PANTHER" id="PTHR10398">
    <property type="entry name" value="AFADIN"/>
    <property type="match status" value="1"/>
</dbReference>
<evidence type="ECO:0000259" key="1">
    <source>
        <dbReference type="Pfam" id="PF00498"/>
    </source>
</evidence>
<name>A0A8S2WHN8_9BILA</name>
<gene>
    <name evidence="2" type="ORF">SMN809_LOCUS32607</name>
</gene>
<organism evidence="2 3">
    <name type="scientific">Rotaria magnacalcarata</name>
    <dbReference type="NCBI Taxonomy" id="392030"/>
    <lineage>
        <taxon>Eukaryota</taxon>
        <taxon>Metazoa</taxon>
        <taxon>Spiralia</taxon>
        <taxon>Gnathifera</taxon>
        <taxon>Rotifera</taxon>
        <taxon>Eurotatoria</taxon>
        <taxon>Bdelloidea</taxon>
        <taxon>Philodinida</taxon>
        <taxon>Philodinidae</taxon>
        <taxon>Rotaria</taxon>
    </lineage>
</organism>
<dbReference type="SUPFAM" id="SSF49879">
    <property type="entry name" value="SMAD/FHA domain"/>
    <property type="match status" value="1"/>
</dbReference>
<feature type="domain" description="FHA" evidence="1">
    <location>
        <begin position="2"/>
        <end position="50"/>
    </location>
</feature>
<dbReference type="GO" id="GO:0005911">
    <property type="term" value="C:cell-cell junction"/>
    <property type="evidence" value="ECO:0007669"/>
    <property type="project" value="InterPro"/>
</dbReference>
<protein>
    <recommendedName>
        <fullName evidence="1">FHA domain-containing protein</fullName>
    </recommendedName>
</protein>
<evidence type="ECO:0000313" key="2">
    <source>
        <dbReference type="EMBL" id="CAF4448592.1"/>
    </source>
</evidence>
<dbReference type="EMBL" id="CAJOBI010068845">
    <property type="protein sequence ID" value="CAF4448592.1"/>
    <property type="molecule type" value="Genomic_DNA"/>
</dbReference>
<feature type="non-terminal residue" evidence="2">
    <location>
        <position position="1"/>
    </location>
</feature>
<proteinExistence type="predicted"/>
<dbReference type="InterPro" id="IPR028842">
    <property type="entry name" value="Afadin"/>
</dbReference>
<dbReference type="PANTHER" id="PTHR10398:SF2">
    <property type="entry name" value="AFADIN"/>
    <property type="match status" value="1"/>
</dbReference>
<dbReference type="InterPro" id="IPR000253">
    <property type="entry name" value="FHA_dom"/>
</dbReference>
<feature type="non-terminal residue" evidence="2">
    <location>
        <position position="66"/>
    </location>
</feature>
<dbReference type="Gene3D" id="2.60.200.20">
    <property type="match status" value="1"/>
</dbReference>
<dbReference type="Proteomes" id="UP000676336">
    <property type="component" value="Unassembled WGS sequence"/>
</dbReference>
<accession>A0A8S2WHN8</accession>
<reference evidence="2" key="1">
    <citation type="submission" date="2021-02" db="EMBL/GenBank/DDBJ databases">
        <authorList>
            <person name="Nowell W R."/>
        </authorList>
    </citation>
    <scope>NUCLEOTIDE SEQUENCE</scope>
</reference>
<evidence type="ECO:0000313" key="3">
    <source>
        <dbReference type="Proteomes" id="UP000676336"/>
    </source>
</evidence>
<comment type="caution">
    <text evidence="2">The sequence shown here is derived from an EMBL/GenBank/DDBJ whole genome shotgun (WGS) entry which is preliminary data.</text>
</comment>
<dbReference type="AlphaFoldDB" id="A0A8S2WHN8"/>
<dbReference type="InterPro" id="IPR008984">
    <property type="entry name" value="SMAD_FHA_dom_sf"/>
</dbReference>
<dbReference type="Pfam" id="PF00498">
    <property type="entry name" value="FHA"/>
    <property type="match status" value="1"/>
</dbReference>